<dbReference type="Pfam" id="PF02875">
    <property type="entry name" value="Mur_ligase_C"/>
    <property type="match status" value="1"/>
</dbReference>
<dbReference type="GO" id="GO:0005524">
    <property type="term" value="F:ATP binding"/>
    <property type="evidence" value="ECO:0007669"/>
    <property type="project" value="UniProtKB-KW"/>
</dbReference>
<evidence type="ECO:0000313" key="22">
    <source>
        <dbReference type="EMBL" id="SEJ25324.1"/>
    </source>
</evidence>
<proteinExistence type="inferred from homology"/>
<keyword evidence="24" id="KW-1185">Reference proteome</keyword>
<accession>A0A143Z2A1</accession>
<evidence type="ECO:0000256" key="6">
    <source>
        <dbReference type="ARBA" id="ARBA00013023"/>
    </source>
</evidence>
<evidence type="ECO:0000256" key="11">
    <source>
        <dbReference type="ARBA" id="ARBA00022741"/>
    </source>
</evidence>
<evidence type="ECO:0000256" key="18">
    <source>
        <dbReference type="PIRNR" id="PIRNR001563"/>
    </source>
</evidence>
<evidence type="ECO:0000256" key="9">
    <source>
        <dbReference type="ARBA" id="ARBA00022598"/>
    </source>
</evidence>
<dbReference type="Pfam" id="PF08245">
    <property type="entry name" value="Mur_ligase_M"/>
    <property type="match status" value="1"/>
</dbReference>
<dbReference type="RefSeq" id="WP_068623205.1">
    <property type="nucleotide sequence ID" value="NZ_FJNB01000013.1"/>
</dbReference>
<dbReference type="NCBIfam" id="TIGR01499">
    <property type="entry name" value="folC"/>
    <property type="match status" value="1"/>
</dbReference>
<evidence type="ECO:0000256" key="10">
    <source>
        <dbReference type="ARBA" id="ARBA00022723"/>
    </source>
</evidence>
<evidence type="ECO:0000256" key="17">
    <source>
        <dbReference type="ARBA" id="ARBA00049161"/>
    </source>
</evidence>
<dbReference type="EMBL" id="FNYT01000010">
    <property type="protein sequence ID" value="SEJ25324.1"/>
    <property type="molecule type" value="Genomic_DNA"/>
</dbReference>
<feature type="domain" description="Mur ligase C-terminal" evidence="19">
    <location>
        <begin position="302"/>
        <end position="419"/>
    </location>
</feature>
<dbReference type="InterPro" id="IPR036615">
    <property type="entry name" value="Mur_ligase_C_dom_sf"/>
</dbReference>
<evidence type="ECO:0000313" key="24">
    <source>
        <dbReference type="Proteomes" id="UP000199280"/>
    </source>
</evidence>
<evidence type="ECO:0000256" key="2">
    <source>
        <dbReference type="ARBA" id="ARBA00004799"/>
    </source>
</evidence>
<dbReference type="GO" id="GO:0046656">
    <property type="term" value="P:folic acid biosynthetic process"/>
    <property type="evidence" value="ECO:0007669"/>
    <property type="project" value="UniProtKB-KW"/>
</dbReference>
<comment type="pathway">
    <text evidence="2">Cofactor biosynthesis; tetrahydrofolate biosynthesis; 7,8-dihydrofolate from 2-amino-4-hydroxy-6-hydroxymethyl-7,8-dihydropteridine diphosphate and 4-aminobenzoate: step 2/2.</text>
</comment>
<dbReference type="InterPro" id="IPR004101">
    <property type="entry name" value="Mur_ligase_C"/>
</dbReference>
<comment type="catalytic activity">
    <reaction evidence="17">
        <text>7,8-dihydropteroate + L-glutamate + ATP = 7,8-dihydrofolate + ADP + phosphate + H(+)</text>
        <dbReference type="Rhea" id="RHEA:23584"/>
        <dbReference type="ChEBI" id="CHEBI:15378"/>
        <dbReference type="ChEBI" id="CHEBI:17839"/>
        <dbReference type="ChEBI" id="CHEBI:29985"/>
        <dbReference type="ChEBI" id="CHEBI:30616"/>
        <dbReference type="ChEBI" id="CHEBI:43474"/>
        <dbReference type="ChEBI" id="CHEBI:57451"/>
        <dbReference type="ChEBI" id="CHEBI:456216"/>
        <dbReference type="EC" id="6.3.2.12"/>
    </reaction>
</comment>
<dbReference type="AlphaFoldDB" id="A0A143Z2A1"/>
<keyword evidence="12 18" id="KW-0067">ATP-binding</keyword>
<keyword evidence="11 18" id="KW-0547">Nucleotide-binding</keyword>
<dbReference type="GO" id="GO:0005737">
    <property type="term" value="C:cytoplasm"/>
    <property type="evidence" value="ECO:0007669"/>
    <property type="project" value="TreeGrafter"/>
</dbReference>
<dbReference type="EMBL" id="FJNB01000013">
    <property type="protein sequence ID" value="CZR01546.1"/>
    <property type="molecule type" value="Genomic_DNA"/>
</dbReference>
<gene>
    <name evidence="22" type="ORF">SAMN05216375_11022</name>
    <name evidence="21" type="ORF">TR210_1822</name>
</gene>
<evidence type="ECO:0000313" key="23">
    <source>
        <dbReference type="Proteomes" id="UP000076878"/>
    </source>
</evidence>
<dbReference type="GO" id="GO:0046872">
    <property type="term" value="F:metal ion binding"/>
    <property type="evidence" value="ECO:0007669"/>
    <property type="project" value="UniProtKB-KW"/>
</dbReference>
<dbReference type="FunFam" id="3.40.1190.10:FF:000004">
    <property type="entry name" value="Dihydrofolate synthase/folylpolyglutamate synthase"/>
    <property type="match status" value="1"/>
</dbReference>
<dbReference type="GO" id="GO:0008841">
    <property type="term" value="F:dihydrofolate synthase activity"/>
    <property type="evidence" value="ECO:0007669"/>
    <property type="project" value="UniProtKB-EC"/>
</dbReference>
<evidence type="ECO:0000313" key="21">
    <source>
        <dbReference type="EMBL" id="CZR01546.1"/>
    </source>
</evidence>
<dbReference type="OrthoDB" id="9809356at2"/>
<evidence type="ECO:0000256" key="5">
    <source>
        <dbReference type="ARBA" id="ARBA00011245"/>
    </source>
</evidence>
<organism evidence="21 23">
    <name type="scientific">Trichococcus ilyis</name>
    <dbReference type="NCBI Taxonomy" id="640938"/>
    <lineage>
        <taxon>Bacteria</taxon>
        <taxon>Bacillati</taxon>
        <taxon>Bacillota</taxon>
        <taxon>Bacilli</taxon>
        <taxon>Lactobacillales</taxon>
        <taxon>Carnobacteriaceae</taxon>
        <taxon>Trichococcus</taxon>
    </lineage>
</organism>
<dbReference type="Gene3D" id="3.90.190.20">
    <property type="entry name" value="Mur ligase, C-terminal domain"/>
    <property type="match status" value="1"/>
</dbReference>
<evidence type="ECO:0000256" key="16">
    <source>
        <dbReference type="ARBA" id="ARBA00047493"/>
    </source>
</evidence>
<dbReference type="GO" id="GO:0004326">
    <property type="term" value="F:tetrahydrofolylpolyglutamate synthase activity"/>
    <property type="evidence" value="ECO:0007669"/>
    <property type="project" value="UniProtKB-EC"/>
</dbReference>
<keyword evidence="14" id="KW-0289">Folate biosynthesis</keyword>
<keyword evidence="13" id="KW-0460">Magnesium</keyword>
<dbReference type="InterPro" id="IPR036565">
    <property type="entry name" value="Mur-like_cat_sf"/>
</dbReference>
<evidence type="ECO:0000256" key="1">
    <source>
        <dbReference type="ARBA" id="ARBA00001946"/>
    </source>
</evidence>
<comment type="catalytic activity">
    <reaction evidence="16">
        <text>(6S)-5,6,7,8-tetrahydrofolyl-(gamma-L-Glu)(n) + L-glutamate + ATP = (6S)-5,6,7,8-tetrahydrofolyl-(gamma-L-Glu)(n+1) + ADP + phosphate + H(+)</text>
        <dbReference type="Rhea" id="RHEA:10580"/>
        <dbReference type="Rhea" id="RHEA-COMP:14738"/>
        <dbReference type="Rhea" id="RHEA-COMP:14740"/>
        <dbReference type="ChEBI" id="CHEBI:15378"/>
        <dbReference type="ChEBI" id="CHEBI:29985"/>
        <dbReference type="ChEBI" id="CHEBI:30616"/>
        <dbReference type="ChEBI" id="CHEBI:43474"/>
        <dbReference type="ChEBI" id="CHEBI:141005"/>
        <dbReference type="ChEBI" id="CHEBI:456216"/>
        <dbReference type="EC" id="6.3.2.17"/>
    </reaction>
</comment>
<comment type="subunit">
    <text evidence="5">Monomer.</text>
</comment>
<evidence type="ECO:0000259" key="20">
    <source>
        <dbReference type="Pfam" id="PF08245"/>
    </source>
</evidence>
<dbReference type="SUPFAM" id="SSF53623">
    <property type="entry name" value="MurD-like peptide ligases, catalytic domain"/>
    <property type="match status" value="1"/>
</dbReference>
<sequence length="439" mass="48349">MFATYEEAMEWIHTRKGMGPKPGIVRMEWLMERLGHPERKFRSIHIAGTNGKGSNVAYLRSLFMAAGYSVGTFTSPHIVSFNERIGINGENIPDEDVLEQANLLYALYEEISQTDMGPLTEFEVVTAMMFSYFGSHPCDVVLLEVGLGGLYDSTNVAEPDLSLITTIGKDHSNILGDSIGEIAYQKAGIIKQGTPVVVGRLPEEALAVMRDTAEKMAAPLYAFGRDFSVSNWQGGSAYHEVFDFSSPLGSYENLEIALMGGHQVDNAATALQAFLLFCQKYALAYSEATIKTGFLGTVWPVRMEIVSQAPFVMLDGAHNIPAMEVLTEAIKQKFPDKEITVLLAALADKDLEEMGRLIKSIPGSKLYVTSFDFPRAASVTELCERIGAPESAAYGDWRVAIDDLKAQQSDRGMLLITGSLYFLSEVRHYLLNDKEFSDA</sequence>
<evidence type="ECO:0000259" key="19">
    <source>
        <dbReference type="Pfam" id="PF02875"/>
    </source>
</evidence>
<reference evidence="22 24" key="2">
    <citation type="submission" date="2016-10" db="EMBL/GenBank/DDBJ databases">
        <authorList>
            <person name="Varghese N."/>
            <person name="Submissions S."/>
        </authorList>
    </citation>
    <scope>NUCLEOTIDE SEQUENCE [LARGE SCALE GENOMIC DNA]</scope>
    <source>
        <strain evidence="22 24">DSM 22150</strain>
    </source>
</reference>
<dbReference type="Gene3D" id="3.40.1190.10">
    <property type="entry name" value="Mur-like, catalytic domain"/>
    <property type="match status" value="1"/>
</dbReference>
<dbReference type="SUPFAM" id="SSF53244">
    <property type="entry name" value="MurD-like peptide ligases, peptide-binding domain"/>
    <property type="match status" value="1"/>
</dbReference>
<comment type="cofactor">
    <cofactor evidence="1">
        <name>Mg(2+)</name>
        <dbReference type="ChEBI" id="CHEBI:18420"/>
    </cofactor>
</comment>
<keyword evidence="10" id="KW-0479">Metal-binding</keyword>
<evidence type="ECO:0000256" key="14">
    <source>
        <dbReference type="ARBA" id="ARBA00022909"/>
    </source>
</evidence>
<comment type="pathway">
    <text evidence="3">Cofactor biosynthesis; tetrahydrofolylpolyglutamate biosynthesis.</text>
</comment>
<feature type="domain" description="Mur ligase central" evidence="20">
    <location>
        <begin position="46"/>
        <end position="272"/>
    </location>
</feature>
<dbReference type="PANTHER" id="PTHR11136">
    <property type="entry name" value="FOLYLPOLYGLUTAMATE SYNTHASE-RELATED"/>
    <property type="match status" value="1"/>
</dbReference>
<evidence type="ECO:0000256" key="8">
    <source>
        <dbReference type="ARBA" id="ARBA00019357"/>
    </source>
</evidence>
<comment type="similarity">
    <text evidence="4 18">Belongs to the folylpolyglutamate synthase family.</text>
</comment>
<keyword evidence="9 18" id="KW-0436">Ligase</keyword>
<dbReference type="InterPro" id="IPR001645">
    <property type="entry name" value="Folylpolyglutamate_synth"/>
</dbReference>
<evidence type="ECO:0000256" key="3">
    <source>
        <dbReference type="ARBA" id="ARBA00005150"/>
    </source>
</evidence>
<dbReference type="EC" id="6.3.2.17" evidence="7"/>
<evidence type="ECO:0000256" key="15">
    <source>
        <dbReference type="ARBA" id="ARBA00030592"/>
    </source>
</evidence>
<reference evidence="21 23" key="1">
    <citation type="submission" date="2016-02" db="EMBL/GenBank/DDBJ databases">
        <authorList>
            <person name="Wen L."/>
            <person name="He K."/>
            <person name="Yang H."/>
        </authorList>
    </citation>
    <scope>NUCLEOTIDE SEQUENCE [LARGE SCALE GENOMIC DNA]</scope>
    <source>
        <strain evidence="21">Trichococcus_R210</strain>
    </source>
</reference>
<evidence type="ECO:0000256" key="7">
    <source>
        <dbReference type="ARBA" id="ARBA00013025"/>
    </source>
</evidence>
<dbReference type="PIRSF" id="PIRSF001563">
    <property type="entry name" value="Folylpolyglu_synth"/>
    <property type="match status" value="1"/>
</dbReference>
<evidence type="ECO:0000256" key="13">
    <source>
        <dbReference type="ARBA" id="ARBA00022842"/>
    </source>
</evidence>
<evidence type="ECO:0000256" key="4">
    <source>
        <dbReference type="ARBA" id="ARBA00008276"/>
    </source>
</evidence>
<name>A0A143Z2A1_9LACT</name>
<evidence type="ECO:0000256" key="12">
    <source>
        <dbReference type="ARBA" id="ARBA00022840"/>
    </source>
</evidence>
<dbReference type="Proteomes" id="UP000199280">
    <property type="component" value="Unassembled WGS sequence"/>
</dbReference>
<protein>
    <recommendedName>
        <fullName evidence="8">Dihydrofolate synthase/folylpolyglutamate synthase</fullName>
        <ecNumber evidence="6">6.3.2.12</ecNumber>
        <ecNumber evidence="7">6.3.2.17</ecNumber>
    </recommendedName>
    <alternativeName>
        <fullName evidence="15">Tetrahydrofolylpolyglutamate synthase</fullName>
    </alternativeName>
</protein>
<dbReference type="STRING" id="640938.TR210_1822"/>
<dbReference type="InterPro" id="IPR013221">
    <property type="entry name" value="Mur_ligase_cen"/>
</dbReference>
<dbReference type="Proteomes" id="UP000076878">
    <property type="component" value="Unassembled WGS sequence"/>
</dbReference>
<dbReference type="PANTHER" id="PTHR11136:SF0">
    <property type="entry name" value="DIHYDROFOLATE SYNTHETASE-RELATED"/>
    <property type="match status" value="1"/>
</dbReference>
<dbReference type="EC" id="6.3.2.12" evidence="6"/>